<name>A0A6A6MK57_HEVBR</name>
<organism evidence="1 2">
    <name type="scientific">Hevea brasiliensis</name>
    <name type="common">Para rubber tree</name>
    <name type="synonym">Siphonia brasiliensis</name>
    <dbReference type="NCBI Taxonomy" id="3981"/>
    <lineage>
        <taxon>Eukaryota</taxon>
        <taxon>Viridiplantae</taxon>
        <taxon>Streptophyta</taxon>
        <taxon>Embryophyta</taxon>
        <taxon>Tracheophyta</taxon>
        <taxon>Spermatophyta</taxon>
        <taxon>Magnoliopsida</taxon>
        <taxon>eudicotyledons</taxon>
        <taxon>Gunneridae</taxon>
        <taxon>Pentapetalae</taxon>
        <taxon>rosids</taxon>
        <taxon>fabids</taxon>
        <taxon>Malpighiales</taxon>
        <taxon>Euphorbiaceae</taxon>
        <taxon>Crotonoideae</taxon>
        <taxon>Micrandreae</taxon>
        <taxon>Hevea</taxon>
    </lineage>
</organism>
<proteinExistence type="predicted"/>
<comment type="caution">
    <text evidence="1">The sequence shown here is derived from an EMBL/GenBank/DDBJ whole genome shotgun (WGS) entry which is preliminary data.</text>
</comment>
<gene>
    <name evidence="1" type="ORF">GH714_034557</name>
</gene>
<keyword evidence="2" id="KW-1185">Reference proteome</keyword>
<protein>
    <submittedName>
        <fullName evidence="1">Uncharacterized protein</fullName>
    </submittedName>
</protein>
<reference evidence="1 2" key="1">
    <citation type="journal article" date="2020" name="Mol. Plant">
        <title>The Chromosome-Based Rubber Tree Genome Provides New Insights into Spurge Genome Evolution and Rubber Biosynthesis.</title>
        <authorList>
            <person name="Liu J."/>
            <person name="Shi C."/>
            <person name="Shi C.C."/>
            <person name="Li W."/>
            <person name="Zhang Q.J."/>
            <person name="Zhang Y."/>
            <person name="Li K."/>
            <person name="Lu H.F."/>
            <person name="Shi C."/>
            <person name="Zhu S.T."/>
            <person name="Xiao Z.Y."/>
            <person name="Nan H."/>
            <person name="Yue Y."/>
            <person name="Zhu X.G."/>
            <person name="Wu Y."/>
            <person name="Hong X.N."/>
            <person name="Fan G.Y."/>
            <person name="Tong Y."/>
            <person name="Zhang D."/>
            <person name="Mao C.L."/>
            <person name="Liu Y.L."/>
            <person name="Hao S.J."/>
            <person name="Liu W.Q."/>
            <person name="Lv M.Q."/>
            <person name="Zhang H.B."/>
            <person name="Liu Y."/>
            <person name="Hu-Tang G.R."/>
            <person name="Wang J.P."/>
            <person name="Wang J.H."/>
            <person name="Sun Y.H."/>
            <person name="Ni S.B."/>
            <person name="Chen W.B."/>
            <person name="Zhang X.C."/>
            <person name="Jiao Y.N."/>
            <person name="Eichler E.E."/>
            <person name="Li G.H."/>
            <person name="Liu X."/>
            <person name="Gao L.Z."/>
        </authorList>
    </citation>
    <scope>NUCLEOTIDE SEQUENCE [LARGE SCALE GENOMIC DNA]</scope>
    <source>
        <strain evidence="2">cv. GT1</strain>
        <tissue evidence="1">Leaf</tissue>
    </source>
</reference>
<dbReference type="EMBL" id="JAAGAX010000006">
    <property type="protein sequence ID" value="KAF2312399.1"/>
    <property type="molecule type" value="Genomic_DNA"/>
</dbReference>
<accession>A0A6A6MK57</accession>
<dbReference type="Proteomes" id="UP000467840">
    <property type="component" value="Chromosome 14"/>
</dbReference>
<evidence type="ECO:0000313" key="2">
    <source>
        <dbReference type="Proteomes" id="UP000467840"/>
    </source>
</evidence>
<sequence length="66" mass="7736">MTRVFTILPAAAFRKMSSQWTIRRLRFSILGSPDDRSDAAASWFRWREDNDRYGKLIIEEGGIRLC</sequence>
<evidence type="ECO:0000313" key="1">
    <source>
        <dbReference type="EMBL" id="KAF2312399.1"/>
    </source>
</evidence>
<dbReference type="AlphaFoldDB" id="A0A6A6MK57"/>